<dbReference type="PROSITE" id="PS50043">
    <property type="entry name" value="HTH_LUXR_2"/>
    <property type="match status" value="1"/>
</dbReference>
<keyword evidence="3" id="KW-0805">Transcription regulation</keyword>
<reference evidence="9 10" key="1">
    <citation type="submission" date="2014-08" db="EMBL/GenBank/DDBJ databases">
        <title>Comparative genomics of the Paenibacillus odorifer group.</title>
        <authorList>
            <person name="den Bakker H.C."/>
            <person name="Tsai Y.-C."/>
            <person name="Martin N."/>
            <person name="Korlach J."/>
            <person name="Wiedmann M."/>
        </authorList>
    </citation>
    <scope>NUCLEOTIDE SEQUENCE [LARGE SCALE GENOMIC DNA]</scope>
    <source>
        <strain evidence="9 10">DSM 14472</strain>
    </source>
</reference>
<dbReference type="GO" id="GO:0003677">
    <property type="term" value="F:DNA binding"/>
    <property type="evidence" value="ECO:0007669"/>
    <property type="project" value="UniProtKB-KW"/>
</dbReference>
<dbReference type="InterPro" id="IPR036388">
    <property type="entry name" value="WH-like_DNA-bd_sf"/>
</dbReference>
<accession>A0A089LT21</accession>
<dbReference type="AlphaFoldDB" id="A0A089LT21"/>
<keyword evidence="5" id="KW-0804">Transcription</keyword>
<gene>
    <name evidence="9" type="ORF">PSTEL_09250</name>
</gene>
<dbReference type="Gene3D" id="3.40.50.2300">
    <property type="match status" value="1"/>
</dbReference>
<evidence type="ECO:0000256" key="3">
    <source>
        <dbReference type="ARBA" id="ARBA00023015"/>
    </source>
</evidence>
<dbReference type="Pfam" id="PF00196">
    <property type="entry name" value="GerE"/>
    <property type="match status" value="1"/>
</dbReference>
<feature type="modified residue" description="4-aspartylphosphate" evidence="6">
    <location>
        <position position="57"/>
    </location>
</feature>
<proteinExistence type="predicted"/>
<dbReference type="PANTHER" id="PTHR43214:SF43">
    <property type="entry name" value="TWO-COMPONENT RESPONSE REGULATOR"/>
    <property type="match status" value="1"/>
</dbReference>
<dbReference type="GO" id="GO:0000160">
    <property type="term" value="P:phosphorelay signal transduction system"/>
    <property type="evidence" value="ECO:0007669"/>
    <property type="project" value="UniProtKB-KW"/>
</dbReference>
<evidence type="ECO:0000313" key="10">
    <source>
        <dbReference type="Proteomes" id="UP000029507"/>
    </source>
</evidence>
<feature type="domain" description="Response regulatory" evidence="8">
    <location>
        <begin position="6"/>
        <end position="122"/>
    </location>
</feature>
<evidence type="ECO:0000259" key="7">
    <source>
        <dbReference type="PROSITE" id="PS50043"/>
    </source>
</evidence>
<evidence type="ECO:0000256" key="6">
    <source>
        <dbReference type="PROSITE-ProRule" id="PRU00169"/>
    </source>
</evidence>
<evidence type="ECO:0000313" key="9">
    <source>
        <dbReference type="EMBL" id="AIQ63250.1"/>
    </source>
</evidence>
<dbReference type="RefSeq" id="WP_038694698.1">
    <property type="nucleotide sequence ID" value="NZ_CP009286.1"/>
</dbReference>
<feature type="domain" description="HTH luxR-type" evidence="7">
    <location>
        <begin position="145"/>
        <end position="210"/>
    </location>
</feature>
<dbReference type="PROSITE" id="PS50110">
    <property type="entry name" value="RESPONSE_REGULATORY"/>
    <property type="match status" value="1"/>
</dbReference>
<dbReference type="PANTHER" id="PTHR43214">
    <property type="entry name" value="TWO-COMPONENT RESPONSE REGULATOR"/>
    <property type="match status" value="1"/>
</dbReference>
<keyword evidence="1 6" id="KW-0597">Phosphoprotein</keyword>
<dbReference type="SMART" id="SM00421">
    <property type="entry name" value="HTH_LUXR"/>
    <property type="match status" value="1"/>
</dbReference>
<dbReference type="SUPFAM" id="SSF52172">
    <property type="entry name" value="CheY-like"/>
    <property type="match status" value="1"/>
</dbReference>
<dbReference type="InterPro" id="IPR001789">
    <property type="entry name" value="Sig_transdc_resp-reg_receiver"/>
</dbReference>
<dbReference type="STRING" id="169760.PSTEL_09250"/>
<sequence>MGKVWQVVIMGCHPTSMLGTKLILEETGDLNVIATCADWEQGGEIIRENRPELVLLDYSVSGDLINAILPGLKQETPSAHFVVMTETKGKELLQPLLKMGASGMISKEASPSQLLQLIAGLREGFLSMPFDWLEAELWPIQTPEDQDALFKLTSTERFIMDRIVQGVTYDKIASELEVSRRSIDNYLRKIYVKLEVSTRAQAIEKYALYTHRGRPVYA</sequence>
<keyword evidence="10" id="KW-1185">Reference proteome</keyword>
<dbReference type="KEGG" id="pste:PSTEL_09250"/>
<dbReference type="InterPro" id="IPR039420">
    <property type="entry name" value="WalR-like"/>
</dbReference>
<evidence type="ECO:0000256" key="4">
    <source>
        <dbReference type="ARBA" id="ARBA00023125"/>
    </source>
</evidence>
<dbReference type="InterPro" id="IPR000792">
    <property type="entry name" value="Tscrpt_reg_LuxR_C"/>
</dbReference>
<organism evidence="9 10">
    <name type="scientific">Paenibacillus stellifer</name>
    <dbReference type="NCBI Taxonomy" id="169760"/>
    <lineage>
        <taxon>Bacteria</taxon>
        <taxon>Bacillati</taxon>
        <taxon>Bacillota</taxon>
        <taxon>Bacilli</taxon>
        <taxon>Bacillales</taxon>
        <taxon>Paenibacillaceae</taxon>
        <taxon>Paenibacillus</taxon>
    </lineage>
</organism>
<keyword evidence="2" id="KW-0902">Two-component regulatory system</keyword>
<evidence type="ECO:0000256" key="5">
    <source>
        <dbReference type="ARBA" id="ARBA00023163"/>
    </source>
</evidence>
<protein>
    <submittedName>
        <fullName evidence="9">Chemotaxis protein CheY</fullName>
    </submittedName>
</protein>
<name>A0A089LT21_9BACL</name>
<dbReference type="EMBL" id="CP009286">
    <property type="protein sequence ID" value="AIQ63250.1"/>
    <property type="molecule type" value="Genomic_DNA"/>
</dbReference>
<dbReference type="GO" id="GO:0006355">
    <property type="term" value="P:regulation of DNA-templated transcription"/>
    <property type="evidence" value="ECO:0007669"/>
    <property type="project" value="InterPro"/>
</dbReference>
<evidence type="ECO:0000256" key="2">
    <source>
        <dbReference type="ARBA" id="ARBA00023012"/>
    </source>
</evidence>
<evidence type="ECO:0000256" key="1">
    <source>
        <dbReference type="ARBA" id="ARBA00022553"/>
    </source>
</evidence>
<dbReference type="OrthoDB" id="118459at2"/>
<dbReference type="Proteomes" id="UP000029507">
    <property type="component" value="Chromosome"/>
</dbReference>
<dbReference type="Pfam" id="PF00072">
    <property type="entry name" value="Response_reg"/>
    <property type="match status" value="1"/>
</dbReference>
<keyword evidence="4" id="KW-0238">DNA-binding</keyword>
<dbReference type="HOGENOM" id="CLU_000445_90_1_9"/>
<dbReference type="Gene3D" id="1.10.10.10">
    <property type="entry name" value="Winged helix-like DNA-binding domain superfamily/Winged helix DNA-binding domain"/>
    <property type="match status" value="1"/>
</dbReference>
<dbReference type="InterPro" id="IPR016032">
    <property type="entry name" value="Sig_transdc_resp-reg_C-effctor"/>
</dbReference>
<dbReference type="SUPFAM" id="SSF46894">
    <property type="entry name" value="C-terminal effector domain of the bipartite response regulators"/>
    <property type="match status" value="1"/>
</dbReference>
<evidence type="ECO:0000259" key="8">
    <source>
        <dbReference type="PROSITE" id="PS50110"/>
    </source>
</evidence>
<dbReference type="InterPro" id="IPR011006">
    <property type="entry name" value="CheY-like_superfamily"/>
</dbReference>